<dbReference type="Proteomes" id="UP000580797">
    <property type="component" value="Unassembled WGS sequence"/>
</dbReference>
<proteinExistence type="predicted"/>
<gene>
    <name evidence="3" type="ORF">HD598_000265</name>
</gene>
<keyword evidence="3" id="KW-0378">Hydrolase</keyword>
<keyword evidence="1" id="KW-0472">Membrane</keyword>
<dbReference type="RefSeq" id="WP_183663296.1">
    <property type="nucleotide sequence ID" value="NZ_BAAARH010000009.1"/>
</dbReference>
<keyword evidence="1" id="KW-0812">Transmembrane</keyword>
<keyword evidence="1" id="KW-1133">Transmembrane helix</keyword>
<evidence type="ECO:0000313" key="3">
    <source>
        <dbReference type="EMBL" id="MBB5511578.1"/>
    </source>
</evidence>
<protein>
    <submittedName>
        <fullName evidence="3">Peptidoglycan hydrolase-like protein with peptidoglycan-binding domain</fullName>
    </submittedName>
</protein>
<dbReference type="InterPro" id="IPR036366">
    <property type="entry name" value="PGBDSf"/>
</dbReference>
<evidence type="ECO:0000259" key="2">
    <source>
        <dbReference type="Pfam" id="PF01471"/>
    </source>
</evidence>
<dbReference type="AlphaFoldDB" id="A0A7W8WZ93"/>
<comment type="caution">
    <text evidence="3">The sequence shown here is derived from an EMBL/GenBank/DDBJ whole genome shotgun (WGS) entry which is preliminary data.</text>
</comment>
<accession>A0A7W8WZ93</accession>
<dbReference type="Pfam" id="PF01471">
    <property type="entry name" value="PG_binding_1"/>
    <property type="match status" value="1"/>
</dbReference>
<reference evidence="3 4" key="1">
    <citation type="submission" date="2020-08" db="EMBL/GenBank/DDBJ databases">
        <title>Sequencing the genomes of 1000 actinobacteria strains.</title>
        <authorList>
            <person name="Klenk H.-P."/>
        </authorList>
    </citation>
    <scope>NUCLEOTIDE SEQUENCE [LARGE SCALE GENOMIC DNA]</scope>
    <source>
        <strain evidence="3 4">DSM 105783</strain>
    </source>
</reference>
<dbReference type="InterPro" id="IPR002477">
    <property type="entry name" value="Peptidoglycan-bd-like"/>
</dbReference>
<dbReference type="Gene3D" id="1.10.101.10">
    <property type="entry name" value="PGBD-like superfamily/PGBD"/>
    <property type="match status" value="1"/>
</dbReference>
<dbReference type="InterPro" id="IPR036365">
    <property type="entry name" value="PGBD-like_sf"/>
</dbReference>
<evidence type="ECO:0000313" key="4">
    <source>
        <dbReference type="Proteomes" id="UP000580797"/>
    </source>
</evidence>
<dbReference type="SUPFAM" id="SSF47090">
    <property type="entry name" value="PGBD-like"/>
    <property type="match status" value="1"/>
</dbReference>
<feature type="transmembrane region" description="Helical" evidence="1">
    <location>
        <begin position="12"/>
        <end position="33"/>
    </location>
</feature>
<name>A0A7W8WZ93_9MICC</name>
<dbReference type="GO" id="GO:0016787">
    <property type="term" value="F:hydrolase activity"/>
    <property type="evidence" value="ECO:0007669"/>
    <property type="project" value="UniProtKB-KW"/>
</dbReference>
<feature type="domain" description="Peptidoglycan binding-like" evidence="2">
    <location>
        <begin position="127"/>
        <end position="178"/>
    </location>
</feature>
<dbReference type="EMBL" id="JACHDR010000001">
    <property type="protein sequence ID" value="MBB5511578.1"/>
    <property type="molecule type" value="Genomic_DNA"/>
</dbReference>
<evidence type="ECO:0000256" key="1">
    <source>
        <dbReference type="SAM" id="Phobius"/>
    </source>
</evidence>
<organism evidence="3 4">
    <name type="scientific">Neomicrococcus aestuarii</name>
    <dbReference type="NCBI Taxonomy" id="556325"/>
    <lineage>
        <taxon>Bacteria</taxon>
        <taxon>Bacillati</taxon>
        <taxon>Actinomycetota</taxon>
        <taxon>Actinomycetes</taxon>
        <taxon>Micrococcales</taxon>
        <taxon>Micrococcaceae</taxon>
        <taxon>Neomicrococcus</taxon>
    </lineage>
</organism>
<sequence>MGLTLRKLPSRWATTAFFSVLLLAVGLLGGWSLQQVFGSARTASTADQATVTVQQGSVGSTVLLPMQVAWESHEVGVNQAVGVVTEISKKDGDTVAANDVLYLVDEVPVIAAQGVIPMFRDIIPDMRGRDVGQLQQLLQEAGFLKREARSGSADEATVTAIKQWQKAHKQPQTGTVSRASIIFLPKLPVTLRAGTDELKLGSSLVGGEHPLAAISSQPTFTISGTSAQLARLPEQAEVTFQFGGHDFKGILGPARENQEAGNSQATVLSPGGAKNVCEDNCSAFPRTGATKLQAKVLVLPTQDGLTVPTAALMSTPAGKTVLETEDGEVFEVSVVQEANGISLITGAREGQEVKVPSQIAP</sequence>